<dbReference type="InterPro" id="IPR026971">
    <property type="entry name" value="CND1/NCAPD3"/>
</dbReference>
<keyword evidence="2" id="KW-0132">Cell division</keyword>
<evidence type="ECO:0000259" key="8">
    <source>
        <dbReference type="Pfam" id="PF12717"/>
    </source>
</evidence>
<dbReference type="Gene3D" id="1.25.10.10">
    <property type="entry name" value="Leucine-rich Repeat Variant"/>
    <property type="match status" value="2"/>
</dbReference>
<reference evidence="9" key="1">
    <citation type="submission" date="2016-10" db="EMBL/GenBank/DDBJ databases">
        <authorList>
            <person name="Benchimol M."/>
            <person name="Almeida L.G."/>
            <person name="Vasconcelos A.T."/>
            <person name="Perreira-Neves A."/>
            <person name="Rosa I.A."/>
            <person name="Tasca T."/>
            <person name="Bogo M.R."/>
            <person name="de Souza W."/>
        </authorList>
    </citation>
    <scope>NUCLEOTIDE SEQUENCE [LARGE SCALE GENOMIC DNA]</scope>
    <source>
        <strain evidence="9">K</strain>
    </source>
</reference>
<dbReference type="InterPro" id="IPR016024">
    <property type="entry name" value="ARM-type_fold"/>
</dbReference>
<dbReference type="InterPro" id="IPR032682">
    <property type="entry name" value="Cnd1_C"/>
</dbReference>
<dbReference type="Proteomes" id="UP000179807">
    <property type="component" value="Unassembled WGS sequence"/>
</dbReference>
<feature type="compositionally biased region" description="Polar residues" evidence="7">
    <location>
        <begin position="1077"/>
        <end position="1086"/>
    </location>
</feature>
<accession>A0A1J4JGG1</accession>
<dbReference type="InterPro" id="IPR026003">
    <property type="entry name" value="Cohesin_HEAT"/>
</dbReference>
<evidence type="ECO:0000313" key="10">
    <source>
        <dbReference type="Proteomes" id="UP000179807"/>
    </source>
</evidence>
<dbReference type="PANTHER" id="PTHR14222">
    <property type="entry name" value="CONDENSIN"/>
    <property type="match status" value="1"/>
</dbReference>
<dbReference type="GO" id="GO:0007076">
    <property type="term" value="P:mitotic chromosome condensation"/>
    <property type="evidence" value="ECO:0007669"/>
    <property type="project" value="InterPro"/>
</dbReference>
<evidence type="ECO:0000313" key="9">
    <source>
        <dbReference type="EMBL" id="OHS97391.1"/>
    </source>
</evidence>
<feature type="region of interest" description="Disordered" evidence="7">
    <location>
        <begin position="1055"/>
        <end position="1123"/>
    </location>
</feature>
<dbReference type="GO" id="GO:0010032">
    <property type="term" value="P:meiotic chromosome condensation"/>
    <property type="evidence" value="ECO:0007669"/>
    <property type="project" value="TreeGrafter"/>
</dbReference>
<dbReference type="OrthoDB" id="10263978at2759"/>
<evidence type="ECO:0000256" key="5">
    <source>
        <dbReference type="ARBA" id="ARBA00023242"/>
    </source>
</evidence>
<organism evidence="9 10">
    <name type="scientific">Tritrichomonas foetus</name>
    <dbReference type="NCBI Taxonomy" id="1144522"/>
    <lineage>
        <taxon>Eukaryota</taxon>
        <taxon>Metamonada</taxon>
        <taxon>Parabasalia</taxon>
        <taxon>Tritrichomonadida</taxon>
        <taxon>Tritrichomonadidae</taxon>
        <taxon>Tritrichomonas</taxon>
    </lineage>
</organism>
<keyword evidence="6" id="KW-0131">Cell cycle</keyword>
<keyword evidence="10" id="KW-1185">Reference proteome</keyword>
<proteinExistence type="predicted"/>
<name>A0A1J4JGG1_9EUKA</name>
<dbReference type="SUPFAM" id="SSF48371">
    <property type="entry name" value="ARM repeat"/>
    <property type="match status" value="1"/>
</dbReference>
<evidence type="ECO:0000256" key="6">
    <source>
        <dbReference type="ARBA" id="ARBA00023306"/>
    </source>
</evidence>
<dbReference type="AlphaFoldDB" id="A0A1J4JGG1"/>
<dbReference type="GO" id="GO:0000779">
    <property type="term" value="C:condensed chromosome, centromeric region"/>
    <property type="evidence" value="ECO:0007669"/>
    <property type="project" value="TreeGrafter"/>
</dbReference>
<evidence type="ECO:0000256" key="4">
    <source>
        <dbReference type="ARBA" id="ARBA00023067"/>
    </source>
</evidence>
<comment type="caution">
    <text evidence="9">The sequence shown here is derived from an EMBL/GenBank/DDBJ whole genome shotgun (WGS) entry which is preliminary data.</text>
</comment>
<evidence type="ECO:0000256" key="3">
    <source>
        <dbReference type="ARBA" id="ARBA00022776"/>
    </source>
</evidence>
<dbReference type="GO" id="GO:0000796">
    <property type="term" value="C:condensin complex"/>
    <property type="evidence" value="ECO:0007669"/>
    <property type="project" value="TreeGrafter"/>
</dbReference>
<dbReference type="GeneID" id="94845517"/>
<protein>
    <recommendedName>
        <fullName evidence="8">Condensin complex subunit 1 C-terminal domain-containing protein</fullName>
    </recommendedName>
</protein>
<dbReference type="GO" id="GO:0005634">
    <property type="term" value="C:nucleus"/>
    <property type="evidence" value="ECO:0007669"/>
    <property type="project" value="UniProtKB-SubCell"/>
</dbReference>
<dbReference type="GO" id="GO:0051301">
    <property type="term" value="P:cell division"/>
    <property type="evidence" value="ECO:0007669"/>
    <property type="project" value="UniProtKB-KW"/>
</dbReference>
<gene>
    <name evidence="9" type="ORF">TRFO_36397</name>
</gene>
<dbReference type="RefSeq" id="XP_068350528.1">
    <property type="nucleotide sequence ID" value="XM_068510813.1"/>
</dbReference>
<dbReference type="Pfam" id="PF12717">
    <property type="entry name" value="Cnd1"/>
    <property type="match status" value="1"/>
</dbReference>
<keyword evidence="4" id="KW-0226">DNA condensation</keyword>
<evidence type="ECO:0000256" key="7">
    <source>
        <dbReference type="SAM" id="MobiDB-lite"/>
    </source>
</evidence>
<dbReference type="InterPro" id="IPR011989">
    <property type="entry name" value="ARM-like"/>
</dbReference>
<dbReference type="Pfam" id="PF12765">
    <property type="entry name" value="Cohesin_HEAT"/>
    <property type="match status" value="2"/>
</dbReference>
<comment type="subcellular location">
    <subcellularLocation>
        <location evidence="1">Nucleus</location>
    </subcellularLocation>
</comment>
<evidence type="ECO:0000256" key="1">
    <source>
        <dbReference type="ARBA" id="ARBA00004123"/>
    </source>
</evidence>
<keyword evidence="3" id="KW-0498">Mitosis</keyword>
<dbReference type="VEuPathDB" id="TrichDB:TRFO_36397"/>
<dbReference type="EMBL" id="MLAK01001118">
    <property type="protein sequence ID" value="OHS97391.1"/>
    <property type="molecule type" value="Genomic_DNA"/>
</dbReference>
<keyword evidence="5" id="KW-0539">Nucleus</keyword>
<dbReference type="GO" id="GO:0042393">
    <property type="term" value="F:histone binding"/>
    <property type="evidence" value="ECO:0007669"/>
    <property type="project" value="TreeGrafter"/>
</dbReference>
<feature type="compositionally biased region" description="Polar residues" evidence="7">
    <location>
        <begin position="1093"/>
        <end position="1104"/>
    </location>
</feature>
<evidence type="ECO:0000256" key="2">
    <source>
        <dbReference type="ARBA" id="ARBA00022618"/>
    </source>
</evidence>
<sequence>MENDAEEVVSIVDSFGLMNIDEEKISSIKRGDFSSLDEEFSDLLIVDNNSEQKLHSLEDILMKYVNKEDESEFWSCLREKELSPLLLEVLCFLLLEKESSIYNHGVIIYSILLSMEPSSRIWNPTIFKPILSSLISTQQILETGAQLSPQIKAQIELSQILLSNLTNWVNEAFMNMIGFEVLLAINEIVTKLIVGFRPEFDKYNEILSNLAIKFLTKIASTQLEYLLPFIIQILLLQFASNTTSFSNRLEKLRDKISDFVMKIIKPEDPLLVLLCKHMMLRAPEKSHLRKAVAQIIYRFSKFSTNIKDIINFALKAARSSRIGLRSFTSYLIQLYLVNIAELESKLGSDSTELAIELSTSLKKHLTDQAPTVRAMALDGIAQIFEGIDSNPFGAVIQNVIDNSKYIEQILRKRIVDEKLIVRRAALNCLNQIAFSSNFNLSQAIIEMITSRTRDRAVSIRTQAIKSVNSALVRFPKSTELHEAWLNSVLPLIVDPENTVQNEALDSITNHFFNPLINGETEIFTRIMSPYHFDFMKNVFTLYKHKAISLLKICKALFKRLTENSDSLPFWKLVELLSTVESSHLKPKDFTKLWKNKNNLPPEYFLILAHLGIKKPKIRNDSIKILDNELKQNTKRFALMHSIIQVLHIQDDCESLWANLIHSCCTYINECAQHDNTDENDVYGLITTIYTLGELITTSNPKILFDYNYIGLQLLISEKLPNNTKIPSQIRALAAISLGKLCIVRKDVSTTFVSAFAHLLTSKADPAIKCNSLVVLCDLCVRYSALVDPHVQIMTNCFADPSPVVRHQTLHVVTRLIVEDFLKMRPLLFFKYVFAITDADQGAAAFARCCLFNVILSKINDLLTSFFIDSIYYFSGEVQLPTLLESSEESETFKITDKERRQLAISLMVSKMNEMSAFNMVQSICNNVLNKFIKNEFNVFDHKNILDDSIFALIELEDKMKQAIESEVLNEDAVTEKFVEATKKMINDIHNSMIQNVLPTLNNMHKMLRDLHSPLQVQLKKFYQRICAKNPNLITQLEKTEPLLAAELMHEMKAEELDEETATPVNTPKNPQPFASPLLSNIASTPRSLLLSPASKSPGSLLQTPKKNKSVMEFSTPPHDSCIA</sequence>
<feature type="domain" description="Condensin complex subunit 1 C-terminal" evidence="8">
    <location>
        <begin position="767"/>
        <end position="927"/>
    </location>
</feature>
<dbReference type="PANTHER" id="PTHR14222:SF1">
    <property type="entry name" value="CONDENSIN-2 COMPLEX SUBUNIT D3"/>
    <property type="match status" value="1"/>
</dbReference>